<dbReference type="PROSITE" id="PS00330">
    <property type="entry name" value="HEMOLYSIN_CALCIUM"/>
    <property type="match status" value="1"/>
</dbReference>
<dbReference type="RefSeq" id="WP_310797804.1">
    <property type="nucleotide sequence ID" value="NZ_CP123872.1"/>
</dbReference>
<dbReference type="GO" id="GO:0005576">
    <property type="term" value="C:extracellular region"/>
    <property type="evidence" value="ECO:0007669"/>
    <property type="project" value="UniProtKB-SubCell"/>
</dbReference>
<dbReference type="Proteomes" id="UP001268683">
    <property type="component" value="Chromosome"/>
</dbReference>
<evidence type="ECO:0000256" key="2">
    <source>
        <dbReference type="ARBA" id="ARBA00022525"/>
    </source>
</evidence>
<name>A0AA52H9R8_9PROT</name>
<evidence type="ECO:0000313" key="4">
    <source>
        <dbReference type="Proteomes" id="UP001268683"/>
    </source>
</evidence>
<gene>
    <name evidence="3" type="ORF">QGN29_10460</name>
</gene>
<dbReference type="PANTHER" id="PTHR38340:SF1">
    <property type="entry name" value="S-LAYER PROTEIN"/>
    <property type="match status" value="1"/>
</dbReference>
<evidence type="ECO:0008006" key="5">
    <source>
        <dbReference type="Google" id="ProtNLM"/>
    </source>
</evidence>
<evidence type="ECO:0000256" key="1">
    <source>
        <dbReference type="ARBA" id="ARBA00004613"/>
    </source>
</evidence>
<dbReference type="InterPro" id="IPR011049">
    <property type="entry name" value="Serralysin-like_metalloprot_C"/>
</dbReference>
<dbReference type="Gene3D" id="2.150.10.10">
    <property type="entry name" value="Serralysin-like metalloprotease, C-terminal"/>
    <property type="match status" value="2"/>
</dbReference>
<evidence type="ECO:0000313" key="3">
    <source>
        <dbReference type="EMBL" id="WND01970.1"/>
    </source>
</evidence>
<sequence length="253" mass="27154">MSTQDTVNYIPGTDGDDTLFGTPGNDIINAGAGDDDVYDNYGSDTISTGFGEDRILITGADGSQFDLFNSYDGGSGYDQIVVTNDGPTDIRIDDLRNIEKIDGTAAESTTITLASGNTYDFSNVELDGITLIQVDQGINEGYEEKTRIFGSQGDDHIKGSAGDDVIKGSGGNDTLEGGTGEDKFSFYSPWGDDVITDFEDGEDMLDLAWSGLKFDDLTIRQEDANTVIYDGNGNSITLEDVQATSITQDDFFF</sequence>
<dbReference type="KEGG" id="tmk:QGN29_10460"/>
<keyword evidence="2" id="KW-0964">Secreted</keyword>
<dbReference type="EMBL" id="CP123872">
    <property type="protein sequence ID" value="WND01970.1"/>
    <property type="molecule type" value="Genomic_DNA"/>
</dbReference>
<dbReference type="GO" id="GO:0005509">
    <property type="term" value="F:calcium ion binding"/>
    <property type="evidence" value="ECO:0007669"/>
    <property type="project" value="InterPro"/>
</dbReference>
<dbReference type="AlphaFoldDB" id="A0AA52H9R8"/>
<dbReference type="Pfam" id="PF00353">
    <property type="entry name" value="HemolysinCabind"/>
    <property type="match status" value="3"/>
</dbReference>
<keyword evidence="4" id="KW-1185">Reference proteome</keyword>
<organism evidence="3 4">
    <name type="scientific">Temperatibacter marinus</name>
    <dbReference type="NCBI Taxonomy" id="1456591"/>
    <lineage>
        <taxon>Bacteria</taxon>
        <taxon>Pseudomonadati</taxon>
        <taxon>Pseudomonadota</taxon>
        <taxon>Alphaproteobacteria</taxon>
        <taxon>Kordiimonadales</taxon>
        <taxon>Temperatibacteraceae</taxon>
        <taxon>Temperatibacter</taxon>
    </lineage>
</organism>
<proteinExistence type="predicted"/>
<reference evidence="3" key="1">
    <citation type="submission" date="2023-04" db="EMBL/GenBank/DDBJ databases">
        <title>Complete genome sequence of Temperatibacter marinus.</title>
        <authorList>
            <person name="Rong J.-C."/>
            <person name="Yi M.-L."/>
            <person name="Zhao Q."/>
        </authorList>
    </citation>
    <scope>NUCLEOTIDE SEQUENCE</scope>
    <source>
        <strain evidence="3">NBRC 110045</strain>
    </source>
</reference>
<comment type="subcellular location">
    <subcellularLocation>
        <location evidence="1">Secreted</location>
    </subcellularLocation>
</comment>
<dbReference type="InterPro" id="IPR001343">
    <property type="entry name" value="Hemolysn_Ca-bd"/>
</dbReference>
<accession>A0AA52H9R8</accession>
<protein>
    <recommendedName>
        <fullName evidence="5">Calcium-binding protein</fullName>
    </recommendedName>
</protein>
<dbReference type="InterPro" id="IPR050557">
    <property type="entry name" value="RTX_toxin/Mannuronan_C5-epim"/>
</dbReference>
<dbReference type="InterPro" id="IPR018511">
    <property type="entry name" value="Hemolysin-typ_Ca-bd_CS"/>
</dbReference>
<dbReference type="PANTHER" id="PTHR38340">
    <property type="entry name" value="S-LAYER PROTEIN"/>
    <property type="match status" value="1"/>
</dbReference>
<dbReference type="PRINTS" id="PR00313">
    <property type="entry name" value="CABNDNGRPT"/>
</dbReference>
<dbReference type="SUPFAM" id="SSF51120">
    <property type="entry name" value="beta-Roll"/>
    <property type="match status" value="2"/>
</dbReference>